<dbReference type="EMBL" id="BMQS01000005">
    <property type="protein sequence ID" value="GGT91141.1"/>
    <property type="molecule type" value="Genomic_DNA"/>
</dbReference>
<dbReference type="RefSeq" id="WP_126449184.1">
    <property type="nucleotide sequence ID" value="NZ_AP018553.1"/>
</dbReference>
<protein>
    <submittedName>
        <fullName evidence="2">Uncharacterized protein</fullName>
    </submittedName>
</protein>
<feature type="transmembrane region" description="Helical" evidence="1">
    <location>
        <begin position="192"/>
        <end position="216"/>
    </location>
</feature>
<organism evidence="2 4">
    <name type="scientific">Sulfodiicoccus acidiphilus</name>
    <dbReference type="NCBI Taxonomy" id="1670455"/>
    <lineage>
        <taxon>Archaea</taxon>
        <taxon>Thermoproteota</taxon>
        <taxon>Thermoprotei</taxon>
        <taxon>Sulfolobales</taxon>
        <taxon>Sulfolobaceae</taxon>
        <taxon>Sulfodiicoccus</taxon>
    </lineage>
</organism>
<dbReference type="GeneID" id="38665764"/>
<reference evidence="3" key="1">
    <citation type="journal article" date="2014" name="Int. J. Syst. Evol. Microbiol.">
        <title>Complete genome sequence of Corynebacterium casei LMG S-19264T (=DSM 44701T), isolated from a smear-ripened cheese.</title>
        <authorList>
            <consortium name="US DOE Joint Genome Institute (JGI-PGF)"/>
            <person name="Walter F."/>
            <person name="Albersmeier A."/>
            <person name="Kalinowski J."/>
            <person name="Ruckert C."/>
        </authorList>
    </citation>
    <scope>NUCLEOTIDE SEQUENCE</scope>
    <source>
        <strain evidence="3">JCM 31740</strain>
    </source>
</reference>
<name>A0A348B124_9CREN</name>
<gene>
    <name evidence="3" type="ORF">GCM10007116_06060</name>
    <name evidence="2" type="ORF">HS1genome_0265</name>
</gene>
<keyword evidence="1" id="KW-0812">Transmembrane</keyword>
<dbReference type="KEGG" id="sacd:HS1genome_0265"/>
<dbReference type="AlphaFoldDB" id="A0A348B124"/>
<sequence>MDTRIFKDASDDVNRVVLCVINYLLASYVLSGVGLSSTYVQISSVVLATLSFIAYFVITPSLILVYLAQSVLLGRIFPQDLRGFEELVAFLILLFLVPVLDIIRADKGKSSVTAATLIASVISPLLVFTLPLGPSFKKDLKYQVLSILPLLYLGFSLQGELLKYIAFLIFVAVAAYLFSIQRELSLIGALPAGLAVWFLTSSPLYAALAVTLSLGVNAAKTFQLRTSEKRKEIEGLGQYRNGLLNRVTLFRNLVGKVGQVSNLPELREYINQLDELSKNVSRCQDMECLRFNESELDAINRTAKTRLNDYIFRQITQINEFSRELKKMGVVVDEMEYPGELELGQDMVVVINQVREREEKLYDLAGRFYRRLVGVVRESLGWSQDQFGELGDELSSIQKIIDAAVPELNQCEEMAAGLVREEAIFPREEAEKLTAMHLEYRTIKSPLDRILKAHQISREVYEGIEKFLQEVKAKYIEFTGLEDDLFKGKGDVDLILASVGKEQGVCPKLRQLSVTWRLSLDKLIEDLSTMHKLRDVSELVDSMREELVSRLKEDGCVNIVDMGLEEEYSSYLVAMLRAKGIQVKPEGSQICLKG</sequence>
<feature type="transmembrane region" description="Helical" evidence="1">
    <location>
        <begin position="87"/>
        <end position="105"/>
    </location>
</feature>
<evidence type="ECO:0000256" key="1">
    <source>
        <dbReference type="SAM" id="Phobius"/>
    </source>
</evidence>
<keyword evidence="4" id="KW-1185">Reference proteome</keyword>
<reference evidence="4" key="2">
    <citation type="submission" date="2018-04" db="EMBL/GenBank/DDBJ databases">
        <title>Complete genome sequence of Sulfodiicoccus acidiphilus strain HS-1.</title>
        <authorList>
            <person name="Sakai H.D."/>
            <person name="Kurosawa N."/>
        </authorList>
    </citation>
    <scope>NUCLEOTIDE SEQUENCE [LARGE SCALE GENOMIC DNA]</scope>
    <source>
        <strain evidence="4">HS-1</strain>
    </source>
</reference>
<feature type="transmembrane region" description="Helical" evidence="1">
    <location>
        <begin position="12"/>
        <end position="30"/>
    </location>
</feature>
<dbReference type="EMBL" id="AP018553">
    <property type="protein sequence ID" value="BBD71876.1"/>
    <property type="molecule type" value="Genomic_DNA"/>
</dbReference>
<evidence type="ECO:0000313" key="4">
    <source>
        <dbReference type="Proteomes" id="UP000276741"/>
    </source>
</evidence>
<feature type="transmembrane region" description="Helical" evidence="1">
    <location>
        <begin position="161"/>
        <end position="180"/>
    </location>
</feature>
<dbReference type="Proteomes" id="UP000616143">
    <property type="component" value="Unassembled WGS sequence"/>
</dbReference>
<evidence type="ECO:0000313" key="3">
    <source>
        <dbReference type="EMBL" id="GGT91141.1"/>
    </source>
</evidence>
<keyword evidence="1" id="KW-0472">Membrane</keyword>
<accession>A0A348B124</accession>
<feature type="transmembrane region" description="Helical" evidence="1">
    <location>
        <begin position="111"/>
        <end position="133"/>
    </location>
</feature>
<keyword evidence="1" id="KW-1133">Transmembrane helix</keyword>
<evidence type="ECO:0000313" key="2">
    <source>
        <dbReference type="EMBL" id="BBD71876.1"/>
    </source>
</evidence>
<feature type="transmembrane region" description="Helical" evidence="1">
    <location>
        <begin position="42"/>
        <end position="67"/>
    </location>
</feature>
<proteinExistence type="predicted"/>
<reference evidence="3" key="4">
    <citation type="submission" date="2020-09" db="EMBL/GenBank/DDBJ databases">
        <authorList>
            <person name="Sun Q."/>
            <person name="Ohkuma M."/>
        </authorList>
    </citation>
    <scope>NUCLEOTIDE SEQUENCE</scope>
    <source>
        <strain evidence="3">JCM 31740</strain>
    </source>
</reference>
<dbReference type="Proteomes" id="UP000276741">
    <property type="component" value="Chromosome"/>
</dbReference>
<reference evidence="2" key="3">
    <citation type="journal article" date="2019" name="BMC Res. Notes">
        <title>Complete genome sequence of the Sulfodiicoccus acidiphilus strain HS-1T, the first crenarchaeon that lacks polB3, isolated from an acidic hot spring in Ohwaku-dani, Hakone, Japan.</title>
        <authorList>
            <person name="Sakai H.D."/>
            <person name="Kurosawa N."/>
        </authorList>
    </citation>
    <scope>NUCLEOTIDE SEQUENCE</scope>
    <source>
        <strain evidence="2">HS-1</strain>
    </source>
</reference>